<evidence type="ECO:0000256" key="4">
    <source>
        <dbReference type="ARBA" id="ARBA00023157"/>
    </source>
</evidence>
<keyword evidence="4" id="KW-1015">Disulfide bond</keyword>
<feature type="signal peptide" evidence="6">
    <location>
        <begin position="1"/>
        <end position="27"/>
    </location>
</feature>
<dbReference type="GO" id="GO:0008236">
    <property type="term" value="F:serine-type peptidase activity"/>
    <property type="evidence" value="ECO:0000318"/>
    <property type="project" value="GO_Central"/>
</dbReference>
<feature type="domain" description="Peptidase S1" evidence="7">
    <location>
        <begin position="314"/>
        <end position="522"/>
    </location>
</feature>
<feature type="chain" id="PRO_5036478509" description="Peptidase S1 domain-containing protein" evidence="6">
    <location>
        <begin position="28"/>
        <end position="522"/>
    </location>
</feature>
<protein>
    <recommendedName>
        <fullName evidence="7">Peptidase S1 domain-containing protein</fullName>
    </recommendedName>
</protein>
<dbReference type="InterPro" id="IPR001254">
    <property type="entry name" value="Trypsin_dom"/>
</dbReference>
<proteinExistence type="predicted"/>
<dbReference type="PRINTS" id="PR00722">
    <property type="entry name" value="CHYMOTRYPSIN"/>
</dbReference>
<feature type="region of interest" description="Disordered" evidence="5">
    <location>
        <begin position="479"/>
        <end position="522"/>
    </location>
</feature>
<evidence type="ECO:0000256" key="5">
    <source>
        <dbReference type="SAM" id="MobiDB-lite"/>
    </source>
</evidence>
<evidence type="ECO:0000313" key="8">
    <source>
        <dbReference type="Ensembl" id="ENSGALP00010000716.1"/>
    </source>
</evidence>
<evidence type="ECO:0000259" key="7">
    <source>
        <dbReference type="PROSITE" id="PS50240"/>
    </source>
</evidence>
<dbReference type="InterPro" id="IPR009003">
    <property type="entry name" value="Peptidase_S1_PA"/>
</dbReference>
<dbReference type="OMA" id="CILISEW"/>
<evidence type="ECO:0000313" key="9">
    <source>
        <dbReference type="Proteomes" id="UP000000539"/>
    </source>
</evidence>
<dbReference type="Ensembl" id="ENSGALT00010001345.1">
    <property type="protein sequence ID" value="ENSGALP00010000716.1"/>
    <property type="gene ID" value="ENSGALG00010000641.1"/>
</dbReference>
<sequence length="522" mass="55147">MATHGPKLLCVPPWVAALLLWGAYVWAVPSGPELECGQQHDRGRVVGGSAARPGEWPWQVSLQLWGQHFCGGTLVAPQWVLSAAHCFQGPNGSRADPTAWRAVVGRLRLRDSGGQERAVTAVVLHEGYRRVEGGHDLALIRLETPVSLGSRAGIICLPKPRYPFAFGTPCWITGWGNVAENVSLPADEPLQKVSQDLLSPPICNCLHSNLRRRELMRPATPGMVCAGGSAGGRGACQADSGGPISCLSGGRWVQAGVLSFAVGCGRPSGPVLATALAEHAGWLRKHLRPYGAFVGATTAPPPGLEDGKCAGCGMQGGPPLSPPPPHWPWAVSLLLRGGRRCGGALVAERWVLAAAHCFIGNQEAEEWLAVTPNGHQRRGARLALHGAFVAVGRGRDLALLSLDAPLPIGPELRPLCLPYRDHRRPLGSRCWATMVANGSAVPMGLLSVEVTPMDDPKPHGDIGDGTDDTFTATVPKNTTACQPDAGSPPGVRGRGHLVPGRDRHRGGLRYGAAPDLHRRGPI</sequence>
<dbReference type="SMART" id="SM00020">
    <property type="entry name" value="Tryp_SPc"/>
    <property type="match status" value="1"/>
</dbReference>
<dbReference type="PANTHER" id="PTHR24253">
    <property type="entry name" value="TRANSMEMBRANE PROTEASE SERINE"/>
    <property type="match status" value="1"/>
</dbReference>
<gene>
    <name evidence="8" type="primary">LOC121108149</name>
</gene>
<dbReference type="RefSeq" id="XP_040510981.1">
    <property type="nucleotide sequence ID" value="XM_040655047.2"/>
</dbReference>
<dbReference type="GeneTree" id="ENSGT00940000162122"/>
<reference evidence="8" key="1">
    <citation type="submission" date="2020-11" db="EMBL/GenBank/DDBJ databases">
        <title>Gallus gallus (Chicken) genome, bGalGal1, GRCg7b, maternal haplotype autosomes + Z &amp; W.</title>
        <authorList>
            <person name="Warren W."/>
            <person name="Formenti G."/>
            <person name="Fedrigo O."/>
            <person name="Haase B."/>
            <person name="Mountcastle J."/>
            <person name="Balacco J."/>
            <person name="Tracey A."/>
            <person name="Schneider V."/>
            <person name="Okimoto R."/>
            <person name="Cheng H."/>
            <person name="Hawken R."/>
            <person name="Howe K."/>
            <person name="Jarvis E.D."/>
        </authorList>
    </citation>
    <scope>NUCLEOTIDE SEQUENCE [LARGE SCALE GENOMIC DNA]</scope>
    <source>
        <strain evidence="8">Broiler</strain>
    </source>
</reference>
<dbReference type="Gene3D" id="2.40.10.10">
    <property type="entry name" value="Trypsin-like serine proteases"/>
    <property type="match status" value="2"/>
</dbReference>
<evidence type="ECO:0000256" key="2">
    <source>
        <dbReference type="ARBA" id="ARBA00022729"/>
    </source>
</evidence>
<dbReference type="FunFam" id="2.40.10.10:FF:000024">
    <property type="entry name" value="Serine protease 53"/>
    <property type="match status" value="1"/>
</dbReference>
<keyword evidence="3" id="KW-0378">Hydrolase</keyword>
<dbReference type="SMR" id="A0A8V0X0L4"/>
<reference evidence="8" key="3">
    <citation type="submission" date="2025-09" db="UniProtKB">
        <authorList>
            <consortium name="Ensembl"/>
        </authorList>
    </citation>
    <scope>IDENTIFICATION</scope>
    <source>
        <strain evidence="8">broiler</strain>
    </source>
</reference>
<keyword evidence="9" id="KW-1185">Reference proteome</keyword>
<dbReference type="InterPro" id="IPR001314">
    <property type="entry name" value="Peptidase_S1A"/>
</dbReference>
<dbReference type="Proteomes" id="UP000000539">
    <property type="component" value="Chromosome 36"/>
</dbReference>
<dbReference type="InterPro" id="IPR018114">
    <property type="entry name" value="TRYPSIN_HIS"/>
</dbReference>
<feature type="domain" description="Peptidase S1" evidence="7">
    <location>
        <begin position="45"/>
        <end position="288"/>
    </location>
</feature>
<evidence type="ECO:0000256" key="1">
    <source>
        <dbReference type="ARBA" id="ARBA00022670"/>
    </source>
</evidence>
<dbReference type="PROSITE" id="PS50240">
    <property type="entry name" value="TRYPSIN_DOM"/>
    <property type="match status" value="2"/>
</dbReference>
<accession>A0A8V0X0L4</accession>
<dbReference type="SUPFAM" id="SSF50494">
    <property type="entry name" value="Trypsin-like serine proteases"/>
    <property type="match status" value="2"/>
</dbReference>
<dbReference type="GO" id="GO:0005886">
    <property type="term" value="C:plasma membrane"/>
    <property type="evidence" value="ECO:0000318"/>
    <property type="project" value="GO_Central"/>
</dbReference>
<reference evidence="8" key="2">
    <citation type="submission" date="2025-08" db="UniProtKB">
        <authorList>
            <consortium name="Ensembl"/>
        </authorList>
    </citation>
    <scope>IDENTIFICATION</scope>
    <source>
        <strain evidence="8">broiler</strain>
    </source>
</reference>
<name>A0A8V0X0L4_CHICK</name>
<dbReference type="GeneID" id="121108149"/>
<keyword evidence="2 6" id="KW-0732">Signal</keyword>
<keyword evidence="1" id="KW-0645">Protease</keyword>
<evidence type="ECO:0000256" key="6">
    <source>
        <dbReference type="SAM" id="SignalP"/>
    </source>
</evidence>
<dbReference type="AlphaFoldDB" id="A0A8V0X0L4"/>
<evidence type="ECO:0000256" key="3">
    <source>
        <dbReference type="ARBA" id="ARBA00022801"/>
    </source>
</evidence>
<organism evidence="8 9">
    <name type="scientific">Gallus gallus</name>
    <name type="common">Chicken</name>
    <dbReference type="NCBI Taxonomy" id="9031"/>
    <lineage>
        <taxon>Eukaryota</taxon>
        <taxon>Metazoa</taxon>
        <taxon>Chordata</taxon>
        <taxon>Craniata</taxon>
        <taxon>Vertebrata</taxon>
        <taxon>Euteleostomi</taxon>
        <taxon>Archelosauria</taxon>
        <taxon>Archosauria</taxon>
        <taxon>Dinosauria</taxon>
        <taxon>Saurischia</taxon>
        <taxon>Theropoda</taxon>
        <taxon>Coelurosauria</taxon>
        <taxon>Aves</taxon>
        <taxon>Neognathae</taxon>
        <taxon>Galloanserae</taxon>
        <taxon>Galliformes</taxon>
        <taxon>Phasianidae</taxon>
        <taxon>Phasianinae</taxon>
        <taxon>Gallus</taxon>
    </lineage>
</organism>
<dbReference type="CDD" id="cd00190">
    <property type="entry name" value="Tryp_SPc"/>
    <property type="match status" value="1"/>
</dbReference>
<dbReference type="Pfam" id="PF00089">
    <property type="entry name" value="Trypsin"/>
    <property type="match status" value="2"/>
</dbReference>
<dbReference type="InterPro" id="IPR043504">
    <property type="entry name" value="Peptidase_S1_PA_chymotrypsin"/>
</dbReference>
<dbReference type="PROSITE" id="PS00134">
    <property type="entry name" value="TRYPSIN_HIS"/>
    <property type="match status" value="1"/>
</dbReference>
<dbReference type="PANTHER" id="PTHR24253:SF170">
    <property type="entry name" value="PEPTIDASE S1 DOMAIN-CONTAINING PROTEIN"/>
    <property type="match status" value="1"/>
</dbReference>
<dbReference type="OrthoDB" id="9006044at2759"/>
<dbReference type="GO" id="GO:0006508">
    <property type="term" value="P:proteolysis"/>
    <property type="evidence" value="ECO:0007669"/>
    <property type="project" value="UniProtKB-KW"/>
</dbReference>
<dbReference type="GO" id="GO:0004252">
    <property type="term" value="F:serine-type endopeptidase activity"/>
    <property type="evidence" value="ECO:0007669"/>
    <property type="project" value="InterPro"/>
</dbReference>